<sequence length="252" mass="28300">MKFGVCAKIEQAPVVRAAGYDFIECTVVSLQPEESDAAVRDILSRFLESPVPAEAFNVLLPGDLKVVGENVDEDRVRRYLSKALERVKTVGGEIVVFGSGKARMVPEGFPRAKAEEQIARFLEWIADIADPLHITVAIEPLNTTECNIITSVPEAVRFAKEANRKSIRVLADFYHMQKENEPLEHMVAHRELLHHVHVSDNRAAPGKGDYPYDAFVDCIRRADYDGRISLECAWSSFQEDILSAKAFLDRKF</sequence>
<evidence type="ECO:0000313" key="2">
    <source>
        <dbReference type="EMBL" id="TNJ62331.1"/>
    </source>
</evidence>
<name>A0A5C4SZX8_9BACL</name>
<keyword evidence="2" id="KW-0413">Isomerase</keyword>
<feature type="domain" description="Xylose isomerase-like TIM barrel" evidence="1">
    <location>
        <begin position="15"/>
        <end position="236"/>
    </location>
</feature>
<dbReference type="AlphaFoldDB" id="A0A5C4SZX8"/>
<keyword evidence="3" id="KW-1185">Reference proteome</keyword>
<dbReference type="EMBL" id="VDCQ01000061">
    <property type="protein sequence ID" value="TNJ62331.1"/>
    <property type="molecule type" value="Genomic_DNA"/>
</dbReference>
<dbReference type="SUPFAM" id="SSF51658">
    <property type="entry name" value="Xylose isomerase-like"/>
    <property type="match status" value="1"/>
</dbReference>
<organism evidence="2 3">
    <name type="scientific">Paenibacillus hemerocallicola</name>
    <dbReference type="NCBI Taxonomy" id="1172614"/>
    <lineage>
        <taxon>Bacteria</taxon>
        <taxon>Bacillati</taxon>
        <taxon>Bacillota</taxon>
        <taxon>Bacilli</taxon>
        <taxon>Bacillales</taxon>
        <taxon>Paenibacillaceae</taxon>
        <taxon>Paenibacillus</taxon>
    </lineage>
</organism>
<accession>A0A5C4SZX8</accession>
<dbReference type="PANTHER" id="PTHR12110:SF21">
    <property type="entry name" value="XYLOSE ISOMERASE-LIKE TIM BARREL DOMAIN-CONTAINING PROTEIN"/>
    <property type="match status" value="1"/>
</dbReference>
<dbReference type="GO" id="GO:0016853">
    <property type="term" value="F:isomerase activity"/>
    <property type="evidence" value="ECO:0007669"/>
    <property type="project" value="UniProtKB-KW"/>
</dbReference>
<dbReference type="Proteomes" id="UP000307943">
    <property type="component" value="Unassembled WGS sequence"/>
</dbReference>
<reference evidence="2 3" key="1">
    <citation type="submission" date="2019-05" db="EMBL/GenBank/DDBJ databases">
        <title>We sequenced the genome of Paenibacillus hemerocallicola KCTC 33185 for further insight into its adaptation and study the phylogeny of Paenibacillus.</title>
        <authorList>
            <person name="Narsing Rao M.P."/>
        </authorList>
    </citation>
    <scope>NUCLEOTIDE SEQUENCE [LARGE SCALE GENOMIC DNA]</scope>
    <source>
        <strain evidence="2 3">KCTC 33185</strain>
    </source>
</reference>
<gene>
    <name evidence="2" type="ORF">FE784_31070</name>
</gene>
<evidence type="ECO:0000313" key="3">
    <source>
        <dbReference type="Proteomes" id="UP000307943"/>
    </source>
</evidence>
<dbReference type="OrthoDB" id="9814946at2"/>
<dbReference type="InterPro" id="IPR050312">
    <property type="entry name" value="IolE/XylAMocC-like"/>
</dbReference>
<dbReference type="InterPro" id="IPR013022">
    <property type="entry name" value="Xyl_isomerase-like_TIM-brl"/>
</dbReference>
<dbReference type="InterPro" id="IPR036237">
    <property type="entry name" value="Xyl_isomerase-like_sf"/>
</dbReference>
<dbReference type="PANTHER" id="PTHR12110">
    <property type="entry name" value="HYDROXYPYRUVATE ISOMERASE"/>
    <property type="match status" value="1"/>
</dbReference>
<comment type="caution">
    <text evidence="2">The sequence shown here is derived from an EMBL/GenBank/DDBJ whole genome shotgun (WGS) entry which is preliminary data.</text>
</comment>
<proteinExistence type="predicted"/>
<dbReference type="Gene3D" id="3.20.20.150">
    <property type="entry name" value="Divalent-metal-dependent TIM barrel enzymes"/>
    <property type="match status" value="1"/>
</dbReference>
<protein>
    <submittedName>
        <fullName evidence="2">Sugar phosphate isomerase/epimerase</fullName>
    </submittedName>
</protein>
<dbReference type="Pfam" id="PF01261">
    <property type="entry name" value="AP_endonuc_2"/>
    <property type="match status" value="1"/>
</dbReference>
<dbReference type="RefSeq" id="WP_139606160.1">
    <property type="nucleotide sequence ID" value="NZ_VDCQ01000061.1"/>
</dbReference>
<evidence type="ECO:0000259" key="1">
    <source>
        <dbReference type="Pfam" id="PF01261"/>
    </source>
</evidence>